<name>A0ABD1C4M8_CARAN</name>
<dbReference type="Proteomes" id="UP001558713">
    <property type="component" value="Unassembled WGS sequence"/>
</dbReference>
<accession>A0ABD1C4M8</accession>
<dbReference type="InterPro" id="IPR045272">
    <property type="entry name" value="ANXUR1/2-like"/>
</dbReference>
<sequence length="110" mass="12593">MLTEKSDVYACGVVLLEVLCARPALNNRLSHEEVNLAVWAMSCKSKRLIDMIVDPKLTCKIEASSLMKFMEIVEKCLKDHGDERPSMADVIWDLEYVLQIMKMIHREPPS</sequence>
<keyword evidence="3" id="KW-1185">Reference proteome</keyword>
<dbReference type="AlphaFoldDB" id="A0ABD1C4M8"/>
<gene>
    <name evidence="2" type="ORF">V5N11_014393</name>
</gene>
<dbReference type="PANTHER" id="PTHR27003:SF398">
    <property type="entry name" value="PROTEIN KINASE DOMAIN-CONTAINING PROTEIN"/>
    <property type="match status" value="1"/>
</dbReference>
<evidence type="ECO:0000313" key="3">
    <source>
        <dbReference type="Proteomes" id="UP001558713"/>
    </source>
</evidence>
<organism evidence="2 3">
    <name type="scientific">Cardamine amara subsp. amara</name>
    <dbReference type="NCBI Taxonomy" id="228776"/>
    <lineage>
        <taxon>Eukaryota</taxon>
        <taxon>Viridiplantae</taxon>
        <taxon>Streptophyta</taxon>
        <taxon>Embryophyta</taxon>
        <taxon>Tracheophyta</taxon>
        <taxon>Spermatophyta</taxon>
        <taxon>Magnoliopsida</taxon>
        <taxon>eudicotyledons</taxon>
        <taxon>Gunneridae</taxon>
        <taxon>Pentapetalae</taxon>
        <taxon>rosids</taxon>
        <taxon>malvids</taxon>
        <taxon>Brassicales</taxon>
        <taxon>Brassicaceae</taxon>
        <taxon>Cardamineae</taxon>
        <taxon>Cardamine</taxon>
    </lineage>
</organism>
<reference evidence="2 3" key="1">
    <citation type="submission" date="2024-04" db="EMBL/GenBank/DDBJ databases">
        <title>Genome assembly C_amara_ONT_v2.</title>
        <authorList>
            <person name="Yant L."/>
            <person name="Moore C."/>
            <person name="Slenker M."/>
        </authorList>
    </citation>
    <scope>NUCLEOTIDE SEQUENCE [LARGE SCALE GENOMIC DNA]</scope>
    <source>
        <tissue evidence="2">Leaf</tissue>
    </source>
</reference>
<dbReference type="PANTHER" id="PTHR27003">
    <property type="entry name" value="OS07G0166700 PROTEIN"/>
    <property type="match status" value="1"/>
</dbReference>
<dbReference type="SUPFAM" id="SSF56112">
    <property type="entry name" value="Protein kinase-like (PK-like)"/>
    <property type="match status" value="1"/>
</dbReference>
<dbReference type="InterPro" id="IPR000719">
    <property type="entry name" value="Prot_kinase_dom"/>
</dbReference>
<dbReference type="PROSITE" id="PS50011">
    <property type="entry name" value="PROTEIN_KINASE_DOM"/>
    <property type="match status" value="1"/>
</dbReference>
<evidence type="ECO:0000313" key="2">
    <source>
        <dbReference type="EMBL" id="KAL1224432.1"/>
    </source>
</evidence>
<dbReference type="EMBL" id="JBANAX010000054">
    <property type="protein sequence ID" value="KAL1224432.1"/>
    <property type="molecule type" value="Genomic_DNA"/>
</dbReference>
<protein>
    <submittedName>
        <fullName evidence="2">Receptor-like protein kinase</fullName>
    </submittedName>
</protein>
<dbReference type="InterPro" id="IPR011009">
    <property type="entry name" value="Kinase-like_dom_sf"/>
</dbReference>
<feature type="domain" description="Protein kinase" evidence="1">
    <location>
        <begin position="1"/>
        <end position="97"/>
    </location>
</feature>
<evidence type="ECO:0000259" key="1">
    <source>
        <dbReference type="PROSITE" id="PS50011"/>
    </source>
</evidence>
<dbReference type="Gene3D" id="1.10.510.10">
    <property type="entry name" value="Transferase(Phosphotransferase) domain 1"/>
    <property type="match status" value="1"/>
</dbReference>
<comment type="caution">
    <text evidence="2">The sequence shown here is derived from an EMBL/GenBank/DDBJ whole genome shotgun (WGS) entry which is preliminary data.</text>
</comment>
<proteinExistence type="predicted"/>